<feature type="transmembrane region" description="Helical" evidence="8">
    <location>
        <begin position="205"/>
        <end position="226"/>
    </location>
</feature>
<evidence type="ECO:0000256" key="8">
    <source>
        <dbReference type="SAM" id="Phobius"/>
    </source>
</evidence>
<evidence type="ECO:0000256" key="2">
    <source>
        <dbReference type="ARBA" id="ARBA00022475"/>
    </source>
</evidence>
<dbReference type="RefSeq" id="WP_168485901.1">
    <property type="nucleotide sequence ID" value="NZ_JAAZSQ010000006.1"/>
</dbReference>
<feature type="transmembrane region" description="Helical" evidence="8">
    <location>
        <begin position="302"/>
        <end position="321"/>
    </location>
</feature>
<feature type="transmembrane region" description="Helical" evidence="8">
    <location>
        <begin position="104"/>
        <end position="121"/>
    </location>
</feature>
<comment type="caution">
    <text evidence="9">The sequence shown here is derived from an EMBL/GenBank/DDBJ whole genome shotgun (WGS) entry which is preliminary data.</text>
</comment>
<evidence type="ECO:0000256" key="4">
    <source>
        <dbReference type="ARBA" id="ARBA00022692"/>
    </source>
</evidence>
<keyword evidence="4 8" id="KW-0812">Transmembrane</keyword>
<dbReference type="GO" id="GO:0009103">
    <property type="term" value="P:lipopolysaccharide biosynthetic process"/>
    <property type="evidence" value="ECO:0007669"/>
    <property type="project" value="TreeGrafter"/>
</dbReference>
<dbReference type="PANTHER" id="PTHR22926:SF3">
    <property type="entry name" value="UNDECAPRENYL-PHOSPHATE ALPHA-N-ACETYLGLUCOSAMINYL 1-PHOSPHATE TRANSFERASE"/>
    <property type="match status" value="1"/>
</dbReference>
<dbReference type="InterPro" id="IPR000715">
    <property type="entry name" value="Glycosyl_transferase_4"/>
</dbReference>
<keyword evidence="7" id="KW-0479">Metal-binding</keyword>
<evidence type="ECO:0000256" key="7">
    <source>
        <dbReference type="PIRSR" id="PIRSR600715-1"/>
    </source>
</evidence>
<feature type="binding site" evidence="7">
    <location>
        <position position="204"/>
    </location>
    <ligand>
        <name>Mg(2+)</name>
        <dbReference type="ChEBI" id="CHEBI:18420"/>
    </ligand>
</feature>
<dbReference type="Pfam" id="PF00953">
    <property type="entry name" value="Glycos_transf_4"/>
    <property type="match status" value="1"/>
</dbReference>
<name>A0A7X6HCN1_9MICC</name>
<feature type="transmembrane region" description="Helical" evidence="8">
    <location>
        <begin position="175"/>
        <end position="193"/>
    </location>
</feature>
<feature type="transmembrane region" description="Helical" evidence="8">
    <location>
        <begin position="126"/>
        <end position="146"/>
    </location>
</feature>
<keyword evidence="7" id="KW-0460">Magnesium</keyword>
<proteinExistence type="predicted"/>
<feature type="binding site" evidence="7">
    <location>
        <position position="144"/>
    </location>
    <ligand>
        <name>Mg(2+)</name>
        <dbReference type="ChEBI" id="CHEBI:18420"/>
    </ligand>
</feature>
<evidence type="ECO:0000313" key="9">
    <source>
        <dbReference type="EMBL" id="NKX54556.1"/>
    </source>
</evidence>
<dbReference type="Proteomes" id="UP000544090">
    <property type="component" value="Unassembled WGS sequence"/>
</dbReference>
<dbReference type="GO" id="GO:0005886">
    <property type="term" value="C:plasma membrane"/>
    <property type="evidence" value="ECO:0007669"/>
    <property type="project" value="UniProtKB-SubCell"/>
</dbReference>
<dbReference type="PANTHER" id="PTHR22926">
    <property type="entry name" value="PHOSPHO-N-ACETYLMURAMOYL-PENTAPEPTIDE-TRANSFERASE"/>
    <property type="match status" value="1"/>
</dbReference>
<keyword evidence="5 8" id="KW-1133">Transmembrane helix</keyword>
<dbReference type="GO" id="GO:0016780">
    <property type="term" value="F:phosphotransferase activity, for other substituted phosphate groups"/>
    <property type="evidence" value="ECO:0007669"/>
    <property type="project" value="InterPro"/>
</dbReference>
<dbReference type="EMBL" id="JAAZSQ010000006">
    <property type="protein sequence ID" value="NKX54556.1"/>
    <property type="molecule type" value="Genomic_DNA"/>
</dbReference>
<evidence type="ECO:0000256" key="1">
    <source>
        <dbReference type="ARBA" id="ARBA00004651"/>
    </source>
</evidence>
<keyword evidence="6 8" id="KW-0472">Membrane</keyword>
<evidence type="ECO:0000313" key="10">
    <source>
        <dbReference type="Proteomes" id="UP000544090"/>
    </source>
</evidence>
<feature type="transmembrane region" description="Helical" evidence="8">
    <location>
        <begin position="75"/>
        <end position="92"/>
    </location>
</feature>
<dbReference type="GO" id="GO:0044038">
    <property type="term" value="P:cell wall macromolecule biosynthetic process"/>
    <property type="evidence" value="ECO:0007669"/>
    <property type="project" value="TreeGrafter"/>
</dbReference>
<accession>A0A7X6HCN1</accession>
<protein>
    <submittedName>
        <fullName evidence="9">UDP-phosphate glycosyltransferase</fullName>
    </submittedName>
</protein>
<dbReference type="GO" id="GO:0046872">
    <property type="term" value="F:metal ion binding"/>
    <property type="evidence" value="ECO:0007669"/>
    <property type="project" value="UniProtKB-KW"/>
</dbReference>
<keyword evidence="10" id="KW-1185">Reference proteome</keyword>
<organism evidence="9 10">
    <name type="scientific">Arthrobacter mobilis</name>
    <dbReference type="NCBI Taxonomy" id="2724944"/>
    <lineage>
        <taxon>Bacteria</taxon>
        <taxon>Bacillati</taxon>
        <taxon>Actinomycetota</taxon>
        <taxon>Actinomycetes</taxon>
        <taxon>Micrococcales</taxon>
        <taxon>Micrococcaceae</taxon>
        <taxon>Arthrobacter</taxon>
    </lineage>
</organism>
<reference evidence="9 10" key="1">
    <citation type="submission" date="2020-04" db="EMBL/GenBank/DDBJ databases">
        <title>Arthrobacter sp. nov.</title>
        <authorList>
            <person name="Liu S."/>
        </authorList>
    </citation>
    <scope>NUCLEOTIDE SEQUENCE [LARGE SCALE GENOMIC DNA]</scope>
    <source>
        <strain evidence="9 10">E918</strain>
    </source>
</reference>
<sequence>MRFAVLAVAAAFLLSLLLPFGLKPLLARLGVLDVPNERSSHTTVTVRGVGLTVAAGLLAGLLLALPAVHAQERPLLGTVAGVAAAAALLGWSEDYRGVPVKVRALLQCLIGACGTALIVYLTESSWWWVPVGALAIAGYMNAANFMDGINGISGLHGLAAGLLFAAAGAWDGERWLLLAGLVVAVSFAAFLPWNLRRGNVFLGDVGSYLLGGSLAVLGVAGFLAGIPAESLLGPVTIYLADTAATLLRRISAGEQWYTPHRQHVYQRLTDAGFSHVKSAAFVTGCSVLTGLCGFLAAQSGFAGKLAALLACAVVVVFYLRAPAIFGSRPARPADIR</sequence>
<feature type="transmembrane region" description="Helical" evidence="8">
    <location>
        <begin position="51"/>
        <end position="68"/>
    </location>
</feature>
<dbReference type="AlphaFoldDB" id="A0A7X6HCN1"/>
<evidence type="ECO:0000256" key="3">
    <source>
        <dbReference type="ARBA" id="ARBA00022679"/>
    </source>
</evidence>
<evidence type="ECO:0000256" key="6">
    <source>
        <dbReference type="ARBA" id="ARBA00023136"/>
    </source>
</evidence>
<gene>
    <name evidence="9" type="ORF">HGG74_08390</name>
</gene>
<evidence type="ECO:0000256" key="5">
    <source>
        <dbReference type="ARBA" id="ARBA00022989"/>
    </source>
</evidence>
<dbReference type="GO" id="GO:0071555">
    <property type="term" value="P:cell wall organization"/>
    <property type="evidence" value="ECO:0007669"/>
    <property type="project" value="TreeGrafter"/>
</dbReference>
<comment type="subcellular location">
    <subcellularLocation>
        <location evidence="1">Cell membrane</location>
        <topology evidence="1">Multi-pass membrane protein</topology>
    </subcellularLocation>
</comment>
<feature type="transmembrane region" description="Helical" evidence="8">
    <location>
        <begin position="152"/>
        <end position="170"/>
    </location>
</feature>
<feature type="transmembrane region" description="Helical" evidence="8">
    <location>
        <begin position="276"/>
        <end position="296"/>
    </location>
</feature>
<keyword evidence="3 9" id="KW-0808">Transferase</keyword>
<keyword evidence="2" id="KW-1003">Cell membrane</keyword>
<comment type="cofactor">
    <cofactor evidence="7">
        <name>Mg(2+)</name>
        <dbReference type="ChEBI" id="CHEBI:18420"/>
    </cofactor>
</comment>